<comment type="similarity">
    <text evidence="20">Belongs to the protein kinase superfamily.</text>
</comment>
<keyword evidence="7" id="KW-0732">Signal</keyword>
<dbReference type="EC" id="2.7.11.1" evidence="2"/>
<comment type="catalytic activity">
    <reaction evidence="18">
        <text>L-seryl-[protein] + ATP = O-phospho-L-seryl-[protein] + ADP + H(+)</text>
        <dbReference type="Rhea" id="RHEA:17989"/>
        <dbReference type="Rhea" id="RHEA-COMP:9863"/>
        <dbReference type="Rhea" id="RHEA-COMP:11604"/>
        <dbReference type="ChEBI" id="CHEBI:15378"/>
        <dbReference type="ChEBI" id="CHEBI:29999"/>
        <dbReference type="ChEBI" id="CHEBI:30616"/>
        <dbReference type="ChEBI" id="CHEBI:83421"/>
        <dbReference type="ChEBI" id="CHEBI:456216"/>
        <dbReference type="EC" id="2.7.11.1"/>
    </reaction>
</comment>
<evidence type="ECO:0000256" key="10">
    <source>
        <dbReference type="ARBA" id="ARBA00022777"/>
    </source>
</evidence>
<evidence type="ECO:0000256" key="22">
    <source>
        <dbReference type="SAM" id="Phobius"/>
    </source>
</evidence>
<keyword evidence="10" id="KW-0418">Kinase</keyword>
<evidence type="ECO:0000256" key="15">
    <source>
        <dbReference type="ARBA" id="ARBA00023170"/>
    </source>
</evidence>
<dbReference type="InterPro" id="IPR008271">
    <property type="entry name" value="Ser/Thr_kinase_AS"/>
</dbReference>
<dbReference type="Gene3D" id="3.30.200.20">
    <property type="entry name" value="Phosphorylase Kinase, domain 1"/>
    <property type="match status" value="1"/>
</dbReference>
<accession>A0A1R3GT30</accession>
<feature type="transmembrane region" description="Helical" evidence="22">
    <location>
        <begin position="99"/>
        <end position="122"/>
    </location>
</feature>
<dbReference type="GO" id="GO:0004674">
    <property type="term" value="F:protein serine/threonine kinase activity"/>
    <property type="evidence" value="ECO:0007669"/>
    <property type="project" value="UniProtKB-KW"/>
</dbReference>
<evidence type="ECO:0000313" key="24">
    <source>
        <dbReference type="EMBL" id="OMO61211.1"/>
    </source>
</evidence>
<keyword evidence="16" id="KW-0325">Glycoprotein</keyword>
<evidence type="ECO:0000256" key="12">
    <source>
        <dbReference type="ARBA" id="ARBA00022989"/>
    </source>
</evidence>
<keyword evidence="14" id="KW-1015">Disulfide bond</keyword>
<dbReference type="Gramene" id="OMO61211">
    <property type="protein sequence ID" value="OMO61211"/>
    <property type="gene ID" value="CCACVL1_23683"/>
</dbReference>
<protein>
    <recommendedName>
        <fullName evidence="2">non-specific serine/threonine protein kinase</fullName>
        <ecNumber evidence="2">2.7.11.1</ecNumber>
    </recommendedName>
</protein>
<feature type="binding site" evidence="19">
    <location>
        <position position="190"/>
    </location>
    <ligand>
        <name>ATP</name>
        <dbReference type="ChEBI" id="CHEBI:30616"/>
    </ligand>
</feature>
<gene>
    <name evidence="24" type="ORF">CCACVL1_23683</name>
</gene>
<evidence type="ECO:0000256" key="17">
    <source>
        <dbReference type="ARBA" id="ARBA00047899"/>
    </source>
</evidence>
<evidence type="ECO:0000256" key="4">
    <source>
        <dbReference type="ARBA" id="ARBA00022536"/>
    </source>
</evidence>
<dbReference type="Pfam" id="PF07714">
    <property type="entry name" value="PK_Tyr_Ser-Thr"/>
    <property type="match status" value="1"/>
</dbReference>
<dbReference type="GO" id="GO:0030246">
    <property type="term" value="F:carbohydrate binding"/>
    <property type="evidence" value="ECO:0007669"/>
    <property type="project" value="UniProtKB-KW"/>
</dbReference>
<dbReference type="InterPro" id="IPR001245">
    <property type="entry name" value="Ser-Thr/Tyr_kinase_cat_dom"/>
</dbReference>
<evidence type="ECO:0000256" key="9">
    <source>
        <dbReference type="ARBA" id="ARBA00022741"/>
    </source>
</evidence>
<dbReference type="InterPro" id="IPR011009">
    <property type="entry name" value="Kinase-like_dom_sf"/>
</dbReference>
<keyword evidence="6 22" id="KW-0812">Transmembrane</keyword>
<evidence type="ECO:0000256" key="14">
    <source>
        <dbReference type="ARBA" id="ARBA00023157"/>
    </source>
</evidence>
<evidence type="ECO:0000256" key="3">
    <source>
        <dbReference type="ARBA" id="ARBA00022527"/>
    </source>
</evidence>
<keyword evidence="9 19" id="KW-0547">Nucleotide-binding</keyword>
<dbReference type="STRING" id="210143.A0A1R3GT30"/>
<proteinExistence type="inferred from homology"/>
<evidence type="ECO:0000256" key="20">
    <source>
        <dbReference type="RuleBase" id="RU000304"/>
    </source>
</evidence>
<keyword evidence="5" id="KW-0808">Transferase</keyword>
<organism evidence="24 25">
    <name type="scientific">Corchorus capsularis</name>
    <name type="common">Jute</name>
    <dbReference type="NCBI Taxonomy" id="210143"/>
    <lineage>
        <taxon>Eukaryota</taxon>
        <taxon>Viridiplantae</taxon>
        <taxon>Streptophyta</taxon>
        <taxon>Embryophyta</taxon>
        <taxon>Tracheophyta</taxon>
        <taxon>Spermatophyta</taxon>
        <taxon>Magnoliopsida</taxon>
        <taxon>eudicotyledons</taxon>
        <taxon>Gunneridae</taxon>
        <taxon>Pentapetalae</taxon>
        <taxon>rosids</taxon>
        <taxon>malvids</taxon>
        <taxon>Malvales</taxon>
        <taxon>Malvaceae</taxon>
        <taxon>Grewioideae</taxon>
        <taxon>Apeibeae</taxon>
        <taxon>Corchorus</taxon>
    </lineage>
</organism>
<dbReference type="PROSITE" id="PS00108">
    <property type="entry name" value="PROTEIN_KINASE_ST"/>
    <property type="match status" value="1"/>
</dbReference>
<sequence>MENLTVQVIDGAEFPARGSSEDLSKIMNTDLEGCKKAVMEDCYTIAASLEDSTCYKKRYPLLNARKTASTIGIKAIIKVPRNNEGKPNFLKKNKISYRVVLKIGLIVIAAVAFLLGATAFYYHSTFQRLMKRRACLDVDAIGVGFREFTFQELYEATGGFSKALGRGSSGKVYGGRFRLKDVEIEIAVKKLEQEIEKSQKEFMTELKIIGRTYHKNLVKLLGFCVEKDQHLLVYEFMANGALSKFIFGGENRPNWSQRAEMAIGIAEGLLYLHEECETQIIHCDIKPENVLLDLDYTPKIADFGISKLLNRDQTRTDTDIRGTMGYMAPEWLRFAPVTSKVDVFSFGVMLLEIICGRRHVELSRVEEESEADDLVLSDWVQSCLMSGKLEKVVDYDSDVLADFKRFERMCLVGLWCISTEPILRPSMKKVSQMREGTIEVGFHPCS</sequence>
<evidence type="ECO:0000256" key="21">
    <source>
        <dbReference type="SAM" id="Coils"/>
    </source>
</evidence>
<comment type="subcellular location">
    <subcellularLocation>
        <location evidence="1">Membrane</location>
        <topology evidence="1">Single-pass type I membrane protein</topology>
    </subcellularLocation>
</comment>
<feature type="domain" description="Protein kinase" evidence="23">
    <location>
        <begin position="158"/>
        <end position="446"/>
    </location>
</feature>
<evidence type="ECO:0000256" key="19">
    <source>
        <dbReference type="PROSITE-ProRule" id="PRU10141"/>
    </source>
</evidence>
<dbReference type="FunFam" id="3.30.200.20:FF:000059">
    <property type="entry name" value="S-receptor-like serine/threonine-protein kinase"/>
    <property type="match status" value="1"/>
</dbReference>
<evidence type="ECO:0000256" key="1">
    <source>
        <dbReference type="ARBA" id="ARBA00004479"/>
    </source>
</evidence>
<keyword evidence="15" id="KW-0675">Receptor</keyword>
<dbReference type="SUPFAM" id="SSF56112">
    <property type="entry name" value="Protein kinase-like (PK-like)"/>
    <property type="match status" value="1"/>
</dbReference>
<keyword evidence="8" id="KW-0430">Lectin</keyword>
<evidence type="ECO:0000256" key="16">
    <source>
        <dbReference type="ARBA" id="ARBA00023180"/>
    </source>
</evidence>
<evidence type="ECO:0000256" key="13">
    <source>
        <dbReference type="ARBA" id="ARBA00023136"/>
    </source>
</evidence>
<evidence type="ECO:0000256" key="18">
    <source>
        <dbReference type="ARBA" id="ARBA00048679"/>
    </source>
</evidence>
<keyword evidence="12 22" id="KW-1133">Transmembrane helix</keyword>
<keyword evidence="3 20" id="KW-0723">Serine/threonine-protein kinase</keyword>
<evidence type="ECO:0000256" key="11">
    <source>
        <dbReference type="ARBA" id="ARBA00022840"/>
    </source>
</evidence>
<dbReference type="AlphaFoldDB" id="A0A1R3GT30"/>
<dbReference type="PANTHER" id="PTHR47976:SF64">
    <property type="entry name" value="RECEPTOR-LIKE SERINE_THREONINE-PROTEIN KINASE"/>
    <property type="match status" value="1"/>
</dbReference>
<keyword evidence="11 19" id="KW-0067">ATP-binding</keyword>
<evidence type="ECO:0000256" key="2">
    <source>
        <dbReference type="ARBA" id="ARBA00012513"/>
    </source>
</evidence>
<evidence type="ECO:0000313" key="25">
    <source>
        <dbReference type="Proteomes" id="UP000188268"/>
    </source>
</evidence>
<comment type="caution">
    <text evidence="24">The sequence shown here is derived from an EMBL/GenBank/DDBJ whole genome shotgun (WGS) entry which is preliminary data.</text>
</comment>
<dbReference type="FunFam" id="1.10.510.10:FF:000237">
    <property type="entry name" value="G-type lectin S-receptor-like serine/threonine-protein kinase"/>
    <property type="match status" value="1"/>
</dbReference>
<dbReference type="InterPro" id="IPR051343">
    <property type="entry name" value="G-type_lectin_kinases/EP1-like"/>
</dbReference>
<keyword evidence="21" id="KW-0175">Coiled coil</keyword>
<dbReference type="PROSITE" id="PS00107">
    <property type="entry name" value="PROTEIN_KINASE_ATP"/>
    <property type="match status" value="1"/>
</dbReference>
<dbReference type="InterPro" id="IPR017441">
    <property type="entry name" value="Protein_kinase_ATP_BS"/>
</dbReference>
<dbReference type="PROSITE" id="PS50011">
    <property type="entry name" value="PROTEIN_KINASE_DOM"/>
    <property type="match status" value="1"/>
</dbReference>
<dbReference type="CDD" id="cd14066">
    <property type="entry name" value="STKc_IRAK"/>
    <property type="match status" value="1"/>
</dbReference>
<reference evidence="24 25" key="1">
    <citation type="submission" date="2013-09" db="EMBL/GenBank/DDBJ databases">
        <title>Corchorus capsularis genome sequencing.</title>
        <authorList>
            <person name="Alam M."/>
            <person name="Haque M.S."/>
            <person name="Islam M.S."/>
            <person name="Emdad E.M."/>
            <person name="Islam M.M."/>
            <person name="Ahmed B."/>
            <person name="Halim A."/>
            <person name="Hossen Q.M.M."/>
            <person name="Hossain M.Z."/>
            <person name="Ahmed R."/>
            <person name="Khan M.M."/>
            <person name="Islam R."/>
            <person name="Rashid M.M."/>
            <person name="Khan S.A."/>
            <person name="Rahman M.S."/>
            <person name="Alam M."/>
        </authorList>
    </citation>
    <scope>NUCLEOTIDE SEQUENCE [LARGE SCALE GENOMIC DNA]</scope>
    <source>
        <strain evidence="25">cv. CVL-1</strain>
        <tissue evidence="24">Whole seedling</tissue>
    </source>
</reference>
<evidence type="ECO:0000256" key="7">
    <source>
        <dbReference type="ARBA" id="ARBA00022729"/>
    </source>
</evidence>
<dbReference type="PANTHER" id="PTHR47976">
    <property type="entry name" value="G-TYPE LECTIN S-RECEPTOR-LIKE SERINE/THREONINE-PROTEIN KINASE SD2-5"/>
    <property type="match status" value="1"/>
</dbReference>
<dbReference type="GO" id="GO:0005524">
    <property type="term" value="F:ATP binding"/>
    <property type="evidence" value="ECO:0007669"/>
    <property type="project" value="UniProtKB-UniRule"/>
</dbReference>
<dbReference type="Gene3D" id="1.10.510.10">
    <property type="entry name" value="Transferase(Phosphotransferase) domain 1"/>
    <property type="match status" value="1"/>
</dbReference>
<comment type="catalytic activity">
    <reaction evidence="17">
        <text>L-threonyl-[protein] + ATP = O-phospho-L-threonyl-[protein] + ADP + H(+)</text>
        <dbReference type="Rhea" id="RHEA:46608"/>
        <dbReference type="Rhea" id="RHEA-COMP:11060"/>
        <dbReference type="Rhea" id="RHEA-COMP:11605"/>
        <dbReference type="ChEBI" id="CHEBI:15378"/>
        <dbReference type="ChEBI" id="CHEBI:30013"/>
        <dbReference type="ChEBI" id="CHEBI:30616"/>
        <dbReference type="ChEBI" id="CHEBI:61977"/>
        <dbReference type="ChEBI" id="CHEBI:456216"/>
        <dbReference type="EC" id="2.7.11.1"/>
    </reaction>
</comment>
<name>A0A1R3GT30_COCAP</name>
<evidence type="ECO:0000256" key="8">
    <source>
        <dbReference type="ARBA" id="ARBA00022734"/>
    </source>
</evidence>
<dbReference type="Proteomes" id="UP000188268">
    <property type="component" value="Unassembled WGS sequence"/>
</dbReference>
<keyword evidence="4" id="KW-0245">EGF-like domain</keyword>
<feature type="coiled-coil region" evidence="21">
    <location>
        <begin position="181"/>
        <end position="208"/>
    </location>
</feature>
<dbReference type="EMBL" id="AWWV01013538">
    <property type="protein sequence ID" value="OMO61211.1"/>
    <property type="molecule type" value="Genomic_DNA"/>
</dbReference>
<dbReference type="OrthoDB" id="5857966at2759"/>
<dbReference type="InterPro" id="IPR000719">
    <property type="entry name" value="Prot_kinase_dom"/>
</dbReference>
<evidence type="ECO:0000256" key="5">
    <source>
        <dbReference type="ARBA" id="ARBA00022679"/>
    </source>
</evidence>
<evidence type="ECO:0000256" key="6">
    <source>
        <dbReference type="ARBA" id="ARBA00022692"/>
    </source>
</evidence>
<dbReference type="GO" id="GO:0016020">
    <property type="term" value="C:membrane"/>
    <property type="evidence" value="ECO:0007669"/>
    <property type="project" value="UniProtKB-SubCell"/>
</dbReference>
<dbReference type="OMA" id="WCISTEP"/>
<keyword evidence="25" id="KW-1185">Reference proteome</keyword>
<evidence type="ECO:0000259" key="23">
    <source>
        <dbReference type="PROSITE" id="PS50011"/>
    </source>
</evidence>
<keyword evidence="13 22" id="KW-0472">Membrane</keyword>
<dbReference type="SMART" id="SM00220">
    <property type="entry name" value="S_TKc"/>
    <property type="match status" value="1"/>
</dbReference>